<evidence type="ECO:0000256" key="1">
    <source>
        <dbReference type="ARBA" id="ARBA00000085"/>
    </source>
</evidence>
<protein>
    <recommendedName>
        <fullName evidence="3">histidine kinase</fullName>
        <ecNumber evidence="3">2.7.13.3</ecNumber>
    </recommendedName>
</protein>
<dbReference type="GO" id="GO:0005886">
    <property type="term" value="C:plasma membrane"/>
    <property type="evidence" value="ECO:0007669"/>
    <property type="project" value="UniProtKB-SubCell"/>
</dbReference>
<keyword evidence="9" id="KW-0067">ATP-binding</keyword>
<dbReference type="FunFam" id="3.30.565.10:FF:000057">
    <property type="entry name" value="Sensor histidine kinase"/>
    <property type="match status" value="1"/>
</dbReference>
<keyword evidence="7" id="KW-0547">Nucleotide-binding</keyword>
<evidence type="ECO:0000256" key="4">
    <source>
        <dbReference type="ARBA" id="ARBA00022475"/>
    </source>
</evidence>
<evidence type="ECO:0000313" key="15">
    <source>
        <dbReference type="EMBL" id="CDO04472.1"/>
    </source>
</evidence>
<dbReference type="GO" id="GO:0000155">
    <property type="term" value="F:phosphorelay sensor kinase activity"/>
    <property type="evidence" value="ECO:0007669"/>
    <property type="project" value="TreeGrafter"/>
</dbReference>
<dbReference type="InterPro" id="IPR036890">
    <property type="entry name" value="HATPase_C_sf"/>
</dbReference>
<reference evidence="15" key="2">
    <citation type="submission" date="2014-03" db="EMBL/GenBank/DDBJ databases">
        <authorList>
            <person name="Urmite Genomes"/>
        </authorList>
    </citation>
    <scope>NUCLEOTIDE SEQUENCE</scope>
    <source>
        <strain evidence="15">S1</strain>
    </source>
</reference>
<evidence type="ECO:0000256" key="10">
    <source>
        <dbReference type="ARBA" id="ARBA00022989"/>
    </source>
</evidence>
<proteinExistence type="predicted"/>
<dbReference type="SMART" id="SM00387">
    <property type="entry name" value="HATPase_c"/>
    <property type="match status" value="1"/>
</dbReference>
<dbReference type="STRING" id="171693.BN988_03030"/>
<dbReference type="PROSITE" id="PS50109">
    <property type="entry name" value="HIS_KIN"/>
    <property type="match status" value="1"/>
</dbReference>
<dbReference type="GO" id="GO:0004721">
    <property type="term" value="F:phosphoprotein phosphatase activity"/>
    <property type="evidence" value="ECO:0007669"/>
    <property type="project" value="TreeGrafter"/>
</dbReference>
<evidence type="ECO:0000256" key="9">
    <source>
        <dbReference type="ARBA" id="ARBA00022840"/>
    </source>
</evidence>
<dbReference type="Gene3D" id="3.30.565.10">
    <property type="entry name" value="Histidine kinase-like ATPase, C-terminal domain"/>
    <property type="match status" value="1"/>
</dbReference>
<dbReference type="eggNOG" id="COG2205">
    <property type="taxonomic scope" value="Bacteria"/>
</dbReference>
<evidence type="ECO:0000256" key="3">
    <source>
        <dbReference type="ARBA" id="ARBA00012438"/>
    </source>
</evidence>
<keyword evidence="10 13" id="KW-1133">Transmembrane helix</keyword>
<dbReference type="InterPro" id="IPR003594">
    <property type="entry name" value="HATPase_dom"/>
</dbReference>
<keyword evidence="4" id="KW-1003">Cell membrane</keyword>
<dbReference type="EC" id="2.7.13.3" evidence="3"/>
<comment type="catalytic activity">
    <reaction evidence="1">
        <text>ATP + protein L-histidine = ADP + protein N-phospho-L-histidine.</text>
        <dbReference type="EC" id="2.7.13.3"/>
    </reaction>
</comment>
<keyword evidence="16" id="KW-1185">Reference proteome</keyword>
<evidence type="ECO:0000256" key="2">
    <source>
        <dbReference type="ARBA" id="ARBA00004651"/>
    </source>
</evidence>
<dbReference type="PRINTS" id="PR00344">
    <property type="entry name" value="BCTRLSENSOR"/>
</dbReference>
<organism evidence="15 16">
    <name type="scientific">Oceanobacillus picturae</name>
    <dbReference type="NCBI Taxonomy" id="171693"/>
    <lineage>
        <taxon>Bacteria</taxon>
        <taxon>Bacillati</taxon>
        <taxon>Bacillota</taxon>
        <taxon>Bacilli</taxon>
        <taxon>Bacillales</taxon>
        <taxon>Bacillaceae</taxon>
        <taxon>Oceanobacillus</taxon>
    </lineage>
</organism>
<evidence type="ECO:0000256" key="7">
    <source>
        <dbReference type="ARBA" id="ARBA00022741"/>
    </source>
</evidence>
<gene>
    <name evidence="15" type="primary">graS_2</name>
    <name evidence="15" type="ORF">BN988_03030</name>
</gene>
<feature type="transmembrane region" description="Helical" evidence="13">
    <location>
        <begin position="42"/>
        <end position="63"/>
    </location>
</feature>
<comment type="caution">
    <text evidence="15">The sequence shown here is derived from an EMBL/GenBank/DDBJ whole genome shotgun (WGS) entry which is preliminary data.</text>
</comment>
<dbReference type="GO" id="GO:0005524">
    <property type="term" value="F:ATP binding"/>
    <property type="evidence" value="ECO:0007669"/>
    <property type="project" value="UniProtKB-KW"/>
</dbReference>
<accession>W9ANJ1</accession>
<feature type="domain" description="Histidine kinase" evidence="14">
    <location>
        <begin position="123"/>
        <end position="332"/>
    </location>
</feature>
<keyword evidence="5" id="KW-0808">Transferase</keyword>
<dbReference type="PANTHER" id="PTHR45453">
    <property type="entry name" value="PHOSPHATE REGULON SENSOR PROTEIN PHOR"/>
    <property type="match status" value="1"/>
</dbReference>
<dbReference type="InterPro" id="IPR005467">
    <property type="entry name" value="His_kinase_dom"/>
</dbReference>
<sequence>MRHFLKDSLPFILFFLSQCLLIIGVVQLYLYITGTSLSWDIAIYLLILPFICLLVFLGFRYYALRAYYTTLAKGQEAVNEMPDPPNHLLAIVKRQHDMQTNQYANEVEQLKQQKQMEFHFIQQWVHQMKTPVSVMHLTMQKEKYNLPEDFHHSMQEELERLQQGLDLALYQSRLQKFDRDFHVQRVYLKETVKDVIKEFKSSFIRNQVFPVLNIDESIEITTDKKWFRFVISQILSNAIKYSKEESDKIHFISATTFGKITLKVSDTGHGIPSQDLSRVFDPFFTGLNGRNHRESTGMGLYLSKEICDALDHDLSVTSEIDQGTTVVITFRQ</sequence>
<reference evidence="15" key="1">
    <citation type="submission" date="2014-03" db="EMBL/GenBank/DDBJ databases">
        <title>Draft genome sequencing of Oceanobacillus picturae strain S1 isolated from human gut.</title>
        <authorList>
            <person name="Croce O."/>
            <person name="Lagier J.C."/>
            <person name="Raoult D."/>
        </authorList>
    </citation>
    <scope>NUCLEOTIDE SEQUENCE [LARGE SCALE GENOMIC DNA]</scope>
    <source>
        <strain evidence="15">S1</strain>
    </source>
</reference>
<dbReference type="PANTHER" id="PTHR45453:SF2">
    <property type="entry name" value="HISTIDINE KINASE"/>
    <property type="match status" value="1"/>
</dbReference>
<evidence type="ECO:0000256" key="8">
    <source>
        <dbReference type="ARBA" id="ARBA00022777"/>
    </source>
</evidence>
<dbReference type="Pfam" id="PF02518">
    <property type="entry name" value="HATPase_c"/>
    <property type="match status" value="1"/>
</dbReference>
<comment type="subcellular location">
    <subcellularLocation>
        <location evidence="2">Cell membrane</location>
        <topology evidence="2">Multi-pass membrane protein</topology>
    </subcellularLocation>
</comment>
<dbReference type="GO" id="GO:0016036">
    <property type="term" value="P:cellular response to phosphate starvation"/>
    <property type="evidence" value="ECO:0007669"/>
    <property type="project" value="TreeGrafter"/>
</dbReference>
<dbReference type="AlphaFoldDB" id="W9ANJ1"/>
<evidence type="ECO:0000313" key="16">
    <source>
        <dbReference type="Proteomes" id="UP000028863"/>
    </source>
</evidence>
<evidence type="ECO:0000256" key="5">
    <source>
        <dbReference type="ARBA" id="ARBA00022679"/>
    </source>
</evidence>
<dbReference type="InterPro" id="IPR004358">
    <property type="entry name" value="Sig_transdc_His_kin-like_C"/>
</dbReference>
<dbReference type="SUPFAM" id="SSF55874">
    <property type="entry name" value="ATPase domain of HSP90 chaperone/DNA topoisomerase II/histidine kinase"/>
    <property type="match status" value="1"/>
</dbReference>
<dbReference type="EMBL" id="CCAX010000002">
    <property type="protein sequence ID" value="CDO04472.1"/>
    <property type="molecule type" value="Genomic_DNA"/>
</dbReference>
<evidence type="ECO:0000256" key="6">
    <source>
        <dbReference type="ARBA" id="ARBA00022692"/>
    </source>
</evidence>
<feature type="transmembrane region" description="Helical" evidence="13">
    <location>
        <begin position="12"/>
        <end position="30"/>
    </location>
</feature>
<keyword evidence="6 13" id="KW-0812">Transmembrane</keyword>
<dbReference type="InterPro" id="IPR050351">
    <property type="entry name" value="BphY/WalK/GraS-like"/>
</dbReference>
<keyword evidence="8 15" id="KW-0418">Kinase</keyword>
<evidence type="ECO:0000259" key="14">
    <source>
        <dbReference type="PROSITE" id="PS50109"/>
    </source>
</evidence>
<name>W9ANJ1_9BACI</name>
<evidence type="ECO:0000256" key="13">
    <source>
        <dbReference type="SAM" id="Phobius"/>
    </source>
</evidence>
<dbReference type="Proteomes" id="UP000028863">
    <property type="component" value="Unassembled WGS sequence"/>
</dbReference>
<keyword evidence="11" id="KW-0902">Two-component regulatory system</keyword>
<keyword evidence="12 13" id="KW-0472">Membrane</keyword>
<evidence type="ECO:0000256" key="11">
    <source>
        <dbReference type="ARBA" id="ARBA00023012"/>
    </source>
</evidence>
<evidence type="ECO:0000256" key="12">
    <source>
        <dbReference type="ARBA" id="ARBA00023136"/>
    </source>
</evidence>